<dbReference type="InterPro" id="IPR011547">
    <property type="entry name" value="SLC26A/SulP_dom"/>
</dbReference>
<dbReference type="OrthoDB" id="9771198at2"/>
<dbReference type="STRING" id="1664069.BGLY_4109"/>
<gene>
    <name evidence="7" type="ORF">AB447_207755</name>
    <name evidence="8" type="ORF">P8828_04755</name>
</gene>
<feature type="transmembrane region" description="Helical" evidence="5">
    <location>
        <begin position="378"/>
        <end position="406"/>
    </location>
</feature>
<evidence type="ECO:0000256" key="3">
    <source>
        <dbReference type="ARBA" id="ARBA00022989"/>
    </source>
</evidence>
<feature type="transmembrane region" description="Helical" evidence="5">
    <location>
        <begin position="47"/>
        <end position="64"/>
    </location>
</feature>
<dbReference type="InterPro" id="IPR036513">
    <property type="entry name" value="STAS_dom_sf"/>
</dbReference>
<dbReference type="PATRIC" id="fig|1664069.3.peg.1808"/>
<evidence type="ECO:0000256" key="4">
    <source>
        <dbReference type="ARBA" id="ARBA00023136"/>
    </source>
</evidence>
<evidence type="ECO:0000313" key="8">
    <source>
        <dbReference type="EMBL" id="MEC0484168.1"/>
    </source>
</evidence>
<feature type="transmembrane region" description="Helical" evidence="5">
    <location>
        <begin position="93"/>
        <end position="111"/>
    </location>
</feature>
<keyword evidence="3 5" id="KW-1133">Transmembrane helix</keyword>
<sequence>MLRFSGRFEGYNLKRFQKDIVAGMVVGVVAIPLGMAFAIASGVKPEHGLYTVIVAGILISLLGGSKFQIGGPTGAFVPILFGIVLQYGFENLLIAGFMAGAILVILGLLKLGKIIKFIPRPVIIGFTAGIAVIIFTGEIAKFLGLRDVEKHESFYMNMREVVINLDTFSFYSILTAVVSLFFVLFTPKVLPKVPGALAGLLVSTLMATTLFPEQVVTIGSAYGEIPRNLPSFQFPELSLEKIVYLLPPALAIAMLGGIESLLSAMVADNMKGTRHDSNKELVGQGIANMAAPLFGGIPATGAIARTATNIRTGAASPVSGVVHGVFVLLVLLLFAPYASHIPLASMAPILMVVAWNMSERKEFANMLRLKNSDSVVLVVTFLLTVWQDLVFGVAGGILLAIITFIARMSQSFRIKKDAAESLVPAAASAEEKTFHRSVSIYTVEGPLFFGSSNSLEDSILNKKQMPKLLILLMNKVDYMDSSAEGSLMTIVNRVHQQNGKVMIVGLQPQPRELLHKTGLFHKIGKQHFVDRPEQIFDVT</sequence>
<dbReference type="GO" id="GO:0016020">
    <property type="term" value="C:membrane"/>
    <property type="evidence" value="ECO:0007669"/>
    <property type="project" value="UniProtKB-SubCell"/>
</dbReference>
<evidence type="ECO:0000256" key="5">
    <source>
        <dbReference type="SAM" id="Phobius"/>
    </source>
</evidence>
<evidence type="ECO:0000313" key="7">
    <source>
        <dbReference type="EMBL" id="KRT90465.1"/>
    </source>
</evidence>
<dbReference type="InterPro" id="IPR002645">
    <property type="entry name" value="STAS_dom"/>
</dbReference>
<dbReference type="Pfam" id="PF01740">
    <property type="entry name" value="STAS"/>
    <property type="match status" value="1"/>
</dbReference>
<dbReference type="Proteomes" id="UP001341297">
    <property type="component" value="Unassembled WGS sequence"/>
</dbReference>
<evidence type="ECO:0000256" key="1">
    <source>
        <dbReference type="ARBA" id="ARBA00004141"/>
    </source>
</evidence>
<dbReference type="Proteomes" id="UP000036168">
    <property type="component" value="Unassembled WGS sequence"/>
</dbReference>
<proteinExistence type="predicted"/>
<dbReference type="RefSeq" id="WP_048354994.1">
    <property type="nucleotide sequence ID" value="NZ_CP023481.1"/>
</dbReference>
<dbReference type="Gene3D" id="3.30.750.24">
    <property type="entry name" value="STAS domain"/>
    <property type="match status" value="1"/>
</dbReference>
<dbReference type="PANTHER" id="PTHR11814">
    <property type="entry name" value="SULFATE TRANSPORTER"/>
    <property type="match status" value="1"/>
</dbReference>
<evidence type="ECO:0000256" key="2">
    <source>
        <dbReference type="ARBA" id="ARBA00022692"/>
    </source>
</evidence>
<evidence type="ECO:0000313" key="9">
    <source>
        <dbReference type="Proteomes" id="UP000036168"/>
    </source>
</evidence>
<feature type="transmembrane region" description="Helical" evidence="5">
    <location>
        <begin position="242"/>
        <end position="266"/>
    </location>
</feature>
<dbReference type="AlphaFoldDB" id="A0A0J6H9W0"/>
<comment type="caution">
    <text evidence="7">The sequence shown here is derived from an EMBL/GenBank/DDBJ whole genome shotgun (WGS) entry which is preliminary data.</text>
</comment>
<dbReference type="InterPro" id="IPR001902">
    <property type="entry name" value="SLC26A/SulP_fam"/>
</dbReference>
<keyword evidence="4 5" id="KW-0472">Membrane</keyword>
<accession>A0A0J6H9W0</accession>
<dbReference type="GO" id="GO:0055085">
    <property type="term" value="P:transmembrane transport"/>
    <property type="evidence" value="ECO:0007669"/>
    <property type="project" value="InterPro"/>
</dbReference>
<keyword evidence="2 5" id="KW-0812">Transmembrane</keyword>
<accession>A0A0J6F037</accession>
<protein>
    <submittedName>
        <fullName evidence="8">Solute carrier family 23 protein</fullName>
    </submittedName>
    <submittedName>
        <fullName evidence="7">Sulfate transporter</fullName>
    </submittedName>
</protein>
<evidence type="ECO:0000259" key="6">
    <source>
        <dbReference type="PROSITE" id="PS50801"/>
    </source>
</evidence>
<reference evidence="8 10" key="3">
    <citation type="submission" date="2023-03" db="EMBL/GenBank/DDBJ databases">
        <title>Agriculturally important microbes genome sequencing.</title>
        <authorList>
            <person name="Dunlap C."/>
        </authorList>
    </citation>
    <scope>NUCLEOTIDE SEQUENCE [LARGE SCALE GENOMIC DNA]</scope>
    <source>
        <strain evidence="8 10">CBP-3203</strain>
    </source>
</reference>
<reference evidence="7 9" key="1">
    <citation type="journal article" date="2015" name="Int. J. Syst. Evol. Microbiol.">
        <title>Bacillus glycinifermentans sp. nov., isolated from fermented soybean paste.</title>
        <authorList>
            <person name="Kim S.J."/>
            <person name="Dunlap C.A."/>
            <person name="Kwon S.W."/>
            <person name="Rooney A.P."/>
        </authorList>
    </citation>
    <scope>NUCLEOTIDE SEQUENCE [LARGE SCALE GENOMIC DNA]</scope>
    <source>
        <strain evidence="7 9">GO-13</strain>
    </source>
</reference>
<evidence type="ECO:0000313" key="10">
    <source>
        <dbReference type="Proteomes" id="UP001341297"/>
    </source>
</evidence>
<dbReference type="EMBL" id="LECW02000045">
    <property type="protein sequence ID" value="KRT90465.1"/>
    <property type="molecule type" value="Genomic_DNA"/>
</dbReference>
<feature type="transmembrane region" description="Helical" evidence="5">
    <location>
        <begin position="163"/>
        <end position="185"/>
    </location>
</feature>
<feature type="transmembrane region" description="Helical" evidence="5">
    <location>
        <begin position="123"/>
        <end position="143"/>
    </location>
</feature>
<keyword evidence="10" id="KW-1185">Reference proteome</keyword>
<feature type="domain" description="STAS" evidence="6">
    <location>
        <begin position="428"/>
        <end position="539"/>
    </location>
</feature>
<reference evidence="7" key="2">
    <citation type="submission" date="2015-10" db="EMBL/GenBank/DDBJ databases">
        <authorList>
            <person name="Gilbert D.G."/>
        </authorList>
    </citation>
    <scope>NUCLEOTIDE SEQUENCE</scope>
    <source>
        <strain evidence="7">GO-13</strain>
    </source>
</reference>
<name>A0A0J6H9W0_9BACI</name>
<dbReference type="SUPFAM" id="SSF52091">
    <property type="entry name" value="SpoIIaa-like"/>
    <property type="match status" value="1"/>
</dbReference>
<comment type="subcellular location">
    <subcellularLocation>
        <location evidence="1">Membrane</location>
        <topology evidence="1">Multi-pass membrane protein</topology>
    </subcellularLocation>
</comment>
<feature type="transmembrane region" description="Helical" evidence="5">
    <location>
        <begin position="20"/>
        <end position="41"/>
    </location>
</feature>
<feature type="transmembrane region" description="Helical" evidence="5">
    <location>
        <begin position="197"/>
        <end position="222"/>
    </location>
</feature>
<feature type="transmembrane region" description="Helical" evidence="5">
    <location>
        <begin position="69"/>
        <end position="87"/>
    </location>
</feature>
<organism evidence="7 9">
    <name type="scientific">Bacillus glycinifermentans</name>
    <dbReference type="NCBI Taxonomy" id="1664069"/>
    <lineage>
        <taxon>Bacteria</taxon>
        <taxon>Bacillati</taxon>
        <taxon>Bacillota</taxon>
        <taxon>Bacilli</taxon>
        <taxon>Bacillales</taxon>
        <taxon>Bacillaceae</taxon>
        <taxon>Bacillus</taxon>
    </lineage>
</organism>
<dbReference type="CDD" id="cd07042">
    <property type="entry name" value="STAS_SulP_like_sulfate_transporter"/>
    <property type="match status" value="1"/>
</dbReference>
<dbReference type="PROSITE" id="PS50801">
    <property type="entry name" value="STAS"/>
    <property type="match status" value="1"/>
</dbReference>
<dbReference type="Pfam" id="PF00916">
    <property type="entry name" value="Sulfate_transp"/>
    <property type="match status" value="1"/>
</dbReference>
<dbReference type="EMBL" id="JARRTL010000006">
    <property type="protein sequence ID" value="MEC0484168.1"/>
    <property type="molecule type" value="Genomic_DNA"/>
</dbReference>
<feature type="transmembrane region" description="Helical" evidence="5">
    <location>
        <begin position="314"/>
        <end position="334"/>
    </location>
</feature>